<feature type="compositionally biased region" description="Low complexity" evidence="2">
    <location>
        <begin position="425"/>
        <end position="460"/>
    </location>
</feature>
<feature type="compositionally biased region" description="Basic and acidic residues" evidence="2">
    <location>
        <begin position="319"/>
        <end position="336"/>
    </location>
</feature>
<dbReference type="PANTHER" id="PTHR12854">
    <property type="entry name" value="ATAXIN 2-RELATED"/>
    <property type="match status" value="1"/>
</dbReference>
<feature type="region of interest" description="Disordered" evidence="2">
    <location>
        <begin position="513"/>
        <end position="532"/>
    </location>
</feature>
<comment type="similarity">
    <text evidence="1">Belongs to the ataxin-2 family.</text>
</comment>
<dbReference type="GO" id="GO:0003729">
    <property type="term" value="F:mRNA binding"/>
    <property type="evidence" value="ECO:0007669"/>
    <property type="project" value="TreeGrafter"/>
</dbReference>
<dbReference type="Proteomes" id="UP000005237">
    <property type="component" value="Unassembled WGS sequence"/>
</dbReference>
<dbReference type="AlphaFoldDB" id="A0A8R1DVB4"/>
<dbReference type="InterPro" id="IPR025852">
    <property type="entry name" value="SM_dom_ATX"/>
</dbReference>
<name>A0A8R1DVB4_CAEJA</name>
<feature type="region of interest" description="Disordered" evidence="2">
    <location>
        <begin position="225"/>
        <end position="381"/>
    </location>
</feature>
<reference evidence="4" key="2">
    <citation type="submission" date="2022-06" db="UniProtKB">
        <authorList>
            <consortium name="EnsemblMetazoa"/>
        </authorList>
    </citation>
    <scope>IDENTIFICATION</scope>
    <source>
        <strain evidence="4">DF5081</strain>
    </source>
</reference>
<feature type="region of interest" description="Disordered" evidence="2">
    <location>
        <begin position="685"/>
        <end position="704"/>
    </location>
</feature>
<evidence type="ECO:0000313" key="5">
    <source>
        <dbReference type="Proteomes" id="UP000005237"/>
    </source>
</evidence>
<accession>A0A8R1DVB4</accession>
<sequence length="839" mass="91203">MVSAPEVLSAQAVDPQSAKTDLSVMNGAVLHAFMDMIGRETIVTTIENKRYSGYAATISNDPANLAIGLTTAVELHDGNRHHLLRTQSEVIEKFLIKFDDIVDIAFITQEDKGKNASKFVTDKKWCPGDDGDEIGGSIEEQDSSNQHNRRVAQNYGPGWSVDAMFAANEKMNVVSTFKEDLTQYTTVEVSGTDEDRARADRLAREIESNQSSKFYANLENDDVERDLDKTTREDDFEYNNQRRKGNTSYNQQSHQKRNQNPNITPNGQPVNRRAEGLRSDRRNSGGSSSVNNNRYGSGYSQSQNYQQQGSKGGYGGNRRQNDEYRENDWPMAKEKGQNQGHDQSFRHQQKQMLDARPSPKQTTTTTTNEGDKSQTSSSRVADLKTWGNEFAIATSPKEQSPAPAGGNSASAWTRGPPSSLVGKGSSTESTPPPAEIEAPSPSATVAATAAATSSSKPVVVEVEKREDSPSTSGEGQDNEDGKQNDGDTDASDTSSVITTKSTSFKFNINAPEFKPRVAPTTPTPTTPTGPLNAPIPAQQFSSPEYAQYPGMVPQGGAPMGMVPHMVQGGVPNNQGQPMMMWHQPGQQGYPGNQPYQMQQIAMPPGQLYGANAPATVQGGPGNQQVPTSVAGGAPTDGRQIAGPRNGDFKEPCFYPYTQGGPVVQVAANYYPSQFQGGIPQGQYPVKILPPQQAPQGYPRGYQQPVYIPAQPQQPRYQQQHPQQQQQQQQQQQFGGEQQGGPQSHPNSQPTTPGPRGEAAGPKQGHQNGNNREPEGGSSASLSGSASSQSGQRSGSPQNAVPVLLLINSLLHHHHSSNNYNTEDHRMDKWSEFRLDTYRM</sequence>
<evidence type="ECO:0000256" key="2">
    <source>
        <dbReference type="SAM" id="MobiDB-lite"/>
    </source>
</evidence>
<dbReference type="GO" id="GO:0034063">
    <property type="term" value="P:stress granule assembly"/>
    <property type="evidence" value="ECO:0007669"/>
    <property type="project" value="TreeGrafter"/>
</dbReference>
<feature type="compositionally biased region" description="Low complexity" evidence="2">
    <location>
        <begin position="711"/>
        <end position="742"/>
    </location>
</feature>
<feature type="compositionally biased region" description="Basic and acidic residues" evidence="2">
    <location>
        <begin position="272"/>
        <end position="283"/>
    </location>
</feature>
<feature type="compositionally biased region" description="Low complexity" evidence="2">
    <location>
        <begin position="775"/>
        <end position="795"/>
    </location>
</feature>
<feature type="compositionally biased region" description="Polar residues" evidence="2">
    <location>
        <begin position="246"/>
        <end position="269"/>
    </location>
</feature>
<evidence type="ECO:0000256" key="1">
    <source>
        <dbReference type="ARBA" id="ARBA00007503"/>
    </source>
</evidence>
<dbReference type="GO" id="GO:0010494">
    <property type="term" value="C:cytoplasmic stress granule"/>
    <property type="evidence" value="ECO:0007669"/>
    <property type="project" value="TreeGrafter"/>
</dbReference>
<feature type="compositionally biased region" description="Polar residues" evidence="2">
    <location>
        <begin position="491"/>
        <end position="500"/>
    </location>
</feature>
<dbReference type="InterPro" id="IPR045117">
    <property type="entry name" value="ATXN2-like"/>
</dbReference>
<dbReference type="EnsemblMetazoa" id="CJA12840.1">
    <property type="protein sequence ID" value="CJA12840.1"/>
    <property type="gene ID" value="WBGene00132044"/>
</dbReference>
<feature type="region of interest" description="Disordered" evidence="2">
    <location>
        <begin position="711"/>
        <end position="797"/>
    </location>
</feature>
<dbReference type="PANTHER" id="PTHR12854:SF7">
    <property type="entry name" value="ATAXIN-2 HOMOLOG"/>
    <property type="match status" value="1"/>
</dbReference>
<keyword evidence="5" id="KW-1185">Reference proteome</keyword>
<protein>
    <submittedName>
        <fullName evidence="4">LsmAD domain-containing protein</fullName>
    </submittedName>
</protein>
<dbReference type="InterPro" id="IPR009604">
    <property type="entry name" value="LsmAD_domain"/>
</dbReference>
<organism evidence="4 5">
    <name type="scientific">Caenorhabditis japonica</name>
    <dbReference type="NCBI Taxonomy" id="281687"/>
    <lineage>
        <taxon>Eukaryota</taxon>
        <taxon>Metazoa</taxon>
        <taxon>Ecdysozoa</taxon>
        <taxon>Nematoda</taxon>
        <taxon>Chromadorea</taxon>
        <taxon>Rhabditida</taxon>
        <taxon>Rhabditina</taxon>
        <taxon>Rhabditomorpha</taxon>
        <taxon>Rhabditoidea</taxon>
        <taxon>Rhabditidae</taxon>
        <taxon>Peloderinae</taxon>
        <taxon>Caenorhabditis</taxon>
    </lineage>
</organism>
<proteinExistence type="inferred from homology"/>
<reference evidence="5" key="1">
    <citation type="submission" date="2010-08" db="EMBL/GenBank/DDBJ databases">
        <authorList>
            <consortium name="Caenorhabditis japonica Sequencing Consortium"/>
            <person name="Wilson R.K."/>
        </authorList>
    </citation>
    <scope>NUCLEOTIDE SEQUENCE [LARGE SCALE GENOMIC DNA]</scope>
    <source>
        <strain evidence="5">DF5081</strain>
    </source>
</reference>
<dbReference type="SMART" id="SM01272">
    <property type="entry name" value="LsmAD"/>
    <property type="match status" value="1"/>
</dbReference>
<feature type="region of interest" description="Disordered" evidence="2">
    <location>
        <begin position="133"/>
        <end position="153"/>
    </location>
</feature>
<feature type="region of interest" description="Disordered" evidence="2">
    <location>
        <begin position="393"/>
        <end position="500"/>
    </location>
</feature>
<feature type="domain" description="LsmAD" evidence="3">
    <location>
        <begin position="171"/>
        <end position="244"/>
    </location>
</feature>
<dbReference type="Pfam" id="PF14438">
    <property type="entry name" value="SM-ATX"/>
    <property type="match status" value="1"/>
</dbReference>
<feature type="compositionally biased region" description="Low complexity" evidence="2">
    <location>
        <begin position="400"/>
        <end position="411"/>
    </location>
</feature>
<evidence type="ECO:0000313" key="4">
    <source>
        <dbReference type="EnsemblMetazoa" id="CJA12840.1"/>
    </source>
</evidence>
<feature type="compositionally biased region" description="Low complexity" evidence="2">
    <location>
        <begin position="284"/>
        <end position="309"/>
    </location>
</feature>
<evidence type="ECO:0000259" key="3">
    <source>
        <dbReference type="SMART" id="SM01272"/>
    </source>
</evidence>